<proteinExistence type="predicted"/>
<keyword evidence="1" id="KW-0732">Signal</keyword>
<reference evidence="3 4" key="1">
    <citation type="journal article" date="2012" name="BMC Genomics">
        <title>Comparative genomics of the classical Bordetella subspecies: the evolution and exchange of virulence-associated diversity amongst closely related pathogens.</title>
        <authorList>
            <person name="Park J."/>
            <person name="Zhang Y."/>
            <person name="Buboltz A.M."/>
            <person name="Zhang X."/>
            <person name="Schuster S.C."/>
            <person name="Ahuja U."/>
            <person name="Liu M."/>
            <person name="Miller J.F."/>
            <person name="Sebaihia M."/>
            <person name="Bentley S.D."/>
            <person name="Parkhill J."/>
            <person name="Harvill E.T."/>
        </authorList>
    </citation>
    <scope>NUCLEOTIDE SEQUENCE [LARGE SCALE GENOMIC DNA]</scope>
    <source>
        <strain evidence="4">ATCC 9797 / DSM 5571 / CCUG 30873 / LMG 14455 / NCTC 10739 / 18323</strain>
    </source>
</reference>
<feature type="chain" id="PRO_5030018830" evidence="1">
    <location>
        <begin position="28"/>
        <end position="198"/>
    </location>
</feature>
<keyword evidence="3" id="KW-0449">Lipoprotein</keyword>
<dbReference type="KEGG" id="bper:BN118_2393"/>
<evidence type="ECO:0000256" key="1">
    <source>
        <dbReference type="SAM" id="SignalP"/>
    </source>
</evidence>
<protein>
    <submittedName>
        <fullName evidence="3">Lipoprotein</fullName>
    </submittedName>
</protein>
<dbReference type="HOGENOM" id="CLU_100983_0_0_4"/>
<sequence>MMIENLPRMRRAGWAAAAITVAGLAFTGCTTTTPNNQAATADQRNEINAGADATLSKLYTASPQAKDLVQRARGVLVFPSVMGASFIVGGEHGKGVLRTGGKNAGYYSTTSGSVGLQAGAQSRAYVLLFMTDEALAQFRQSSGWTAGADASVAVATIGANGRIDTNTAKQPIVGFVLNNAGLMAGVSIEGAKINKLEL</sequence>
<keyword evidence="4" id="KW-1185">Reference proteome</keyword>
<dbReference type="RefSeq" id="WP_010931004.1">
    <property type="nucleotide sequence ID" value="NC_018518.1"/>
</dbReference>
<dbReference type="AlphaFoldDB" id="A0A0T7CQJ4"/>
<evidence type="ECO:0000313" key="3">
    <source>
        <dbReference type="EMBL" id="CCJ63818.1"/>
    </source>
</evidence>
<dbReference type="GeneID" id="69602472"/>
<name>A0A0T7CQJ4_BORP1</name>
<evidence type="ECO:0000313" key="4">
    <source>
        <dbReference type="Proteomes" id="UP000005250"/>
    </source>
</evidence>
<dbReference type="InterPro" id="IPR007461">
    <property type="entry name" value="Ysc84_actin-binding"/>
</dbReference>
<feature type="signal peptide" evidence="1">
    <location>
        <begin position="1"/>
        <end position="27"/>
    </location>
</feature>
<dbReference type="EMBL" id="HE965805">
    <property type="protein sequence ID" value="CCJ63818.1"/>
    <property type="molecule type" value="Genomic_DNA"/>
</dbReference>
<feature type="domain" description="Ysc84 actin-binding" evidence="2">
    <location>
        <begin position="111"/>
        <end position="194"/>
    </location>
</feature>
<organism evidence="3 4">
    <name type="scientific">Bordetella pertussis (strain ATCC 9797 / DSM 5571 / CCUG 30873 / LMG 14455 / NCTC 10739 / 18323)</name>
    <dbReference type="NCBI Taxonomy" id="568706"/>
    <lineage>
        <taxon>Bacteria</taxon>
        <taxon>Pseudomonadati</taxon>
        <taxon>Pseudomonadota</taxon>
        <taxon>Betaproteobacteria</taxon>
        <taxon>Burkholderiales</taxon>
        <taxon>Alcaligenaceae</taxon>
        <taxon>Bordetella</taxon>
    </lineage>
</organism>
<accession>A0A0T7CQJ4</accession>
<dbReference type="CDD" id="cd11524">
    <property type="entry name" value="SYLF"/>
    <property type="match status" value="1"/>
</dbReference>
<dbReference type="Proteomes" id="UP000005250">
    <property type="component" value="Chromosome"/>
</dbReference>
<gene>
    <name evidence="3" type="ordered locus">BN118_2393</name>
</gene>
<dbReference type="Pfam" id="PF04366">
    <property type="entry name" value="Ysc84"/>
    <property type="match status" value="1"/>
</dbReference>
<evidence type="ECO:0000259" key="2">
    <source>
        <dbReference type="Pfam" id="PF04366"/>
    </source>
</evidence>
<dbReference type="eggNOG" id="COG2930">
    <property type="taxonomic scope" value="Bacteria"/>
</dbReference>